<protein>
    <submittedName>
        <fullName evidence="1">Alpha/beta hydrolase family protein</fullName>
    </submittedName>
</protein>
<dbReference type="AlphaFoldDB" id="A0AA97DA95"/>
<organism evidence="1 2">
    <name type="scientific">Caproicibacterium argilliputei</name>
    <dbReference type="NCBI Taxonomy" id="3030016"/>
    <lineage>
        <taxon>Bacteria</taxon>
        <taxon>Bacillati</taxon>
        <taxon>Bacillota</taxon>
        <taxon>Clostridia</taxon>
        <taxon>Eubacteriales</taxon>
        <taxon>Oscillospiraceae</taxon>
        <taxon>Caproicibacterium</taxon>
    </lineage>
</organism>
<keyword evidence="2" id="KW-1185">Reference proteome</keyword>
<dbReference type="InterPro" id="IPR050583">
    <property type="entry name" value="Mycobacterial_A85_antigen"/>
</dbReference>
<dbReference type="SUPFAM" id="SSF53474">
    <property type="entry name" value="alpha/beta-Hydrolases"/>
    <property type="match status" value="1"/>
</dbReference>
<dbReference type="InterPro" id="IPR000801">
    <property type="entry name" value="Esterase-like"/>
</dbReference>
<reference evidence="1" key="1">
    <citation type="submission" date="2023-09" db="EMBL/GenBank/DDBJ databases">
        <authorList>
            <person name="Zeng C."/>
        </authorList>
    </citation>
    <scope>NUCLEOTIDE SEQUENCE</scope>
    <source>
        <strain evidence="1">ZCY20-5</strain>
    </source>
</reference>
<proteinExistence type="predicted"/>
<dbReference type="Gene3D" id="3.40.50.1820">
    <property type="entry name" value="alpha/beta hydrolase"/>
    <property type="match status" value="1"/>
</dbReference>
<name>A0AA97DA95_9FIRM</name>
<dbReference type="KEGG" id="carl:PXC00_01140"/>
<evidence type="ECO:0000313" key="2">
    <source>
        <dbReference type="Proteomes" id="UP001300604"/>
    </source>
</evidence>
<evidence type="ECO:0000313" key="1">
    <source>
        <dbReference type="EMBL" id="WOC32502.1"/>
    </source>
</evidence>
<reference evidence="1" key="2">
    <citation type="submission" date="2024-06" db="EMBL/GenBank/DDBJ databases">
        <title>Caproicibacterium argilliputei sp. nov, a novel caproic acid producing anaerobic bacterium isolated from pit mud.</title>
        <authorList>
            <person name="Xia S."/>
        </authorList>
    </citation>
    <scope>NUCLEOTIDE SEQUENCE</scope>
    <source>
        <strain evidence="1">ZCY20-5</strain>
    </source>
</reference>
<sequence length="256" mass="28650">MALLECNFVSYSLEHGVNITVTLPTLSSCDFADNPCHTPRAKYPVLYLLHGKGNDYQSWLRYTGIGRLAEEQQIAVVTFSCGNRFYLNCPNHENYFDFLEQELPEFVSGNFPISDRPEDRYLAGLSMGGYGTLIHALSCPAQYAAFGAFSSPVRTVTASQEISGAPDVLALLDGLQKAGGKMPQAYLACGTEDSLFADNRELEEAFASRGVPHVWHAVPGYAHEWRFWDMEIVRFLDWLKKEVRTDAYAPLPLHKI</sequence>
<dbReference type="InterPro" id="IPR029058">
    <property type="entry name" value="AB_hydrolase_fold"/>
</dbReference>
<dbReference type="Pfam" id="PF00756">
    <property type="entry name" value="Esterase"/>
    <property type="match status" value="1"/>
</dbReference>
<dbReference type="RefSeq" id="WP_275844637.1">
    <property type="nucleotide sequence ID" value="NZ_CP135996.1"/>
</dbReference>
<dbReference type="PANTHER" id="PTHR48098">
    <property type="entry name" value="ENTEROCHELIN ESTERASE-RELATED"/>
    <property type="match status" value="1"/>
</dbReference>
<dbReference type="GO" id="GO:0016747">
    <property type="term" value="F:acyltransferase activity, transferring groups other than amino-acyl groups"/>
    <property type="evidence" value="ECO:0007669"/>
    <property type="project" value="TreeGrafter"/>
</dbReference>
<dbReference type="GO" id="GO:0016787">
    <property type="term" value="F:hydrolase activity"/>
    <property type="evidence" value="ECO:0007669"/>
    <property type="project" value="UniProtKB-KW"/>
</dbReference>
<dbReference type="PANTHER" id="PTHR48098:SF1">
    <property type="entry name" value="DIACYLGLYCEROL ACYLTRANSFERASE_MYCOLYLTRANSFERASE AG85A"/>
    <property type="match status" value="1"/>
</dbReference>
<keyword evidence="1" id="KW-0378">Hydrolase</keyword>
<dbReference type="Proteomes" id="UP001300604">
    <property type="component" value="Chromosome"/>
</dbReference>
<dbReference type="EMBL" id="CP135996">
    <property type="protein sequence ID" value="WOC32502.1"/>
    <property type="molecule type" value="Genomic_DNA"/>
</dbReference>
<gene>
    <name evidence="1" type="ORF">PXC00_01140</name>
</gene>
<accession>A0AA97DA95</accession>